<evidence type="ECO:0000313" key="2">
    <source>
        <dbReference type="Proteomes" id="UP000595064"/>
    </source>
</evidence>
<dbReference type="AlphaFoldDB" id="A0A7T2YSS4"/>
<sequence>MRTQLCDLREPLDNASKELTRRVWYRFAFKRDPDGQRWKPWAKSTAAAAQPGQKLMLSSRRLRDETRFVASKQALWVRFGSVYGIHHEQGSRKTPRRSFIFSQRGGKRALAPADEEYLLNAIRYQLRKAASK</sequence>
<accession>A0A7T2YSS4</accession>
<reference evidence="1 2" key="1">
    <citation type="submission" date="2020-12" db="EMBL/GenBank/DDBJ databases">
        <title>FDA dAtabase for Regulatory Grade micrObial Sequences (FDA-ARGOS): Supporting development and validation of Infectious Disease Dx tests.</title>
        <authorList>
            <person name="Sproer C."/>
            <person name="Gronow S."/>
            <person name="Severitt S."/>
            <person name="Schroder I."/>
            <person name="Tallon L."/>
            <person name="Sadzewicz L."/>
            <person name="Zhao X."/>
            <person name="Boylan J."/>
            <person name="Ott S."/>
            <person name="Bowen H."/>
            <person name="Vavikolanu K."/>
            <person name="Mehta A."/>
            <person name="Aluvathingal J."/>
            <person name="Nadendla S."/>
            <person name="Lowell S."/>
            <person name="Myers T."/>
            <person name="Yan Y."/>
            <person name="Sichtig H."/>
        </authorList>
    </citation>
    <scope>NUCLEOTIDE SEQUENCE [LARGE SCALE GENOMIC DNA]</scope>
    <source>
        <strain evidence="1 2">FDAARGOS_890</strain>
    </source>
</reference>
<dbReference type="Pfam" id="PF05069">
    <property type="entry name" value="Phage_tail_S"/>
    <property type="match status" value="1"/>
</dbReference>
<dbReference type="EMBL" id="CP065748">
    <property type="protein sequence ID" value="QPS80906.1"/>
    <property type="molecule type" value="Genomic_DNA"/>
</dbReference>
<organism evidence="1 2">
    <name type="scientific">Delftia lacustris</name>
    <dbReference type="NCBI Taxonomy" id="558537"/>
    <lineage>
        <taxon>Bacteria</taxon>
        <taxon>Pseudomonadati</taxon>
        <taxon>Pseudomonadota</taxon>
        <taxon>Betaproteobacteria</taxon>
        <taxon>Burkholderiales</taxon>
        <taxon>Comamonadaceae</taxon>
        <taxon>Delftia</taxon>
    </lineage>
</organism>
<protein>
    <submittedName>
        <fullName evidence="1">Phage virion morphogenesis protein</fullName>
    </submittedName>
</protein>
<gene>
    <name evidence="1" type="ORF">I6G47_28695</name>
</gene>
<dbReference type="InterPro" id="IPR006522">
    <property type="entry name" value="Phage_virion_morphogenesis"/>
</dbReference>
<proteinExistence type="predicted"/>
<dbReference type="Proteomes" id="UP000595064">
    <property type="component" value="Chromosome"/>
</dbReference>
<dbReference type="KEGG" id="dla:I6G47_28695"/>
<evidence type="ECO:0000313" key="1">
    <source>
        <dbReference type="EMBL" id="QPS80906.1"/>
    </source>
</evidence>
<keyword evidence="2" id="KW-1185">Reference proteome</keyword>
<name>A0A7T2YSS4_9BURK</name>